<dbReference type="EMBL" id="NEDP02002282">
    <property type="protein sequence ID" value="OWF51332.1"/>
    <property type="molecule type" value="Genomic_DNA"/>
</dbReference>
<dbReference type="PROSITE" id="PS51421">
    <property type="entry name" value="RAS"/>
    <property type="match status" value="1"/>
</dbReference>
<dbReference type="PANTHER" id="PTHR47977">
    <property type="entry name" value="RAS-RELATED PROTEIN RAB"/>
    <property type="match status" value="1"/>
</dbReference>
<evidence type="ECO:0000256" key="2">
    <source>
        <dbReference type="ARBA" id="ARBA00023134"/>
    </source>
</evidence>
<dbReference type="Proteomes" id="UP000242188">
    <property type="component" value="Unassembled WGS sequence"/>
</dbReference>
<name>A0A210QRH2_MIZYE</name>
<dbReference type="InterPro" id="IPR050227">
    <property type="entry name" value="Rab"/>
</dbReference>
<dbReference type="SMART" id="SM00174">
    <property type="entry name" value="RHO"/>
    <property type="match status" value="1"/>
</dbReference>
<gene>
    <name evidence="3" type="ORF">KP79_PYT09669</name>
</gene>
<evidence type="ECO:0000256" key="1">
    <source>
        <dbReference type="ARBA" id="ARBA00022741"/>
    </source>
</evidence>
<evidence type="ECO:0000313" key="3">
    <source>
        <dbReference type="EMBL" id="OWF51332.1"/>
    </source>
</evidence>
<keyword evidence="2" id="KW-0342">GTP-binding</keyword>
<dbReference type="PROSITE" id="PS51419">
    <property type="entry name" value="RAB"/>
    <property type="match status" value="1"/>
</dbReference>
<dbReference type="OrthoDB" id="10316640at2759"/>
<dbReference type="AlphaFoldDB" id="A0A210QRH2"/>
<reference evidence="3 4" key="1">
    <citation type="journal article" date="2017" name="Nat. Ecol. Evol.">
        <title>Scallop genome provides insights into evolution of bilaterian karyotype and development.</title>
        <authorList>
            <person name="Wang S."/>
            <person name="Zhang J."/>
            <person name="Jiao W."/>
            <person name="Li J."/>
            <person name="Xun X."/>
            <person name="Sun Y."/>
            <person name="Guo X."/>
            <person name="Huan P."/>
            <person name="Dong B."/>
            <person name="Zhang L."/>
            <person name="Hu X."/>
            <person name="Sun X."/>
            <person name="Wang J."/>
            <person name="Zhao C."/>
            <person name="Wang Y."/>
            <person name="Wang D."/>
            <person name="Huang X."/>
            <person name="Wang R."/>
            <person name="Lv J."/>
            <person name="Li Y."/>
            <person name="Zhang Z."/>
            <person name="Liu B."/>
            <person name="Lu W."/>
            <person name="Hui Y."/>
            <person name="Liang J."/>
            <person name="Zhou Z."/>
            <person name="Hou R."/>
            <person name="Li X."/>
            <person name="Liu Y."/>
            <person name="Li H."/>
            <person name="Ning X."/>
            <person name="Lin Y."/>
            <person name="Zhao L."/>
            <person name="Xing Q."/>
            <person name="Dou J."/>
            <person name="Li Y."/>
            <person name="Mao J."/>
            <person name="Guo H."/>
            <person name="Dou H."/>
            <person name="Li T."/>
            <person name="Mu C."/>
            <person name="Jiang W."/>
            <person name="Fu Q."/>
            <person name="Fu X."/>
            <person name="Miao Y."/>
            <person name="Liu J."/>
            <person name="Yu Q."/>
            <person name="Li R."/>
            <person name="Liao H."/>
            <person name="Li X."/>
            <person name="Kong Y."/>
            <person name="Jiang Z."/>
            <person name="Chourrout D."/>
            <person name="Li R."/>
            <person name="Bao Z."/>
        </authorList>
    </citation>
    <scope>NUCLEOTIDE SEQUENCE [LARGE SCALE GENOMIC DNA]</scope>
    <source>
        <strain evidence="3 4">PY_sf001</strain>
    </source>
</reference>
<dbReference type="STRING" id="6573.A0A210QRH2"/>
<dbReference type="FunFam" id="3.40.50.300:FF:001447">
    <property type="entry name" value="Ras-related protein Rab-1B"/>
    <property type="match status" value="1"/>
</dbReference>
<proteinExistence type="predicted"/>
<dbReference type="SMART" id="SM00173">
    <property type="entry name" value="RAS"/>
    <property type="match status" value="1"/>
</dbReference>
<keyword evidence="1" id="KW-0547">Nucleotide-binding</keyword>
<accession>A0A210QRH2</accession>
<dbReference type="CDD" id="cd00154">
    <property type="entry name" value="Rab"/>
    <property type="match status" value="1"/>
</dbReference>
<dbReference type="SMART" id="SM00175">
    <property type="entry name" value="RAB"/>
    <property type="match status" value="1"/>
</dbReference>
<sequence length="216" mass="24331">MNGNNGEVRPHQPYKTVHFRQGRVIVDLMLIGEYNAGKSSIIRRFVDGTFDDSLCYTIGCSFYVKNVCLDRSDIKLRLWDTSGGERYRGPSRSEYRHCHGVIIVYDVTNMKSFENIASIWLKNIEQNGTSDLVVMIVGTKCDLPGRQVDYVTAKKYADRLNVPLMEISSLTGYGIDRAIMSAVTMALDKIIQNASSICEGEYVYAKRKTDNGCQLS</sequence>
<keyword evidence="4" id="KW-1185">Reference proteome</keyword>
<evidence type="ECO:0000313" key="4">
    <source>
        <dbReference type="Proteomes" id="UP000242188"/>
    </source>
</evidence>
<dbReference type="InterPro" id="IPR001806">
    <property type="entry name" value="Small_GTPase"/>
</dbReference>
<dbReference type="PRINTS" id="PR00449">
    <property type="entry name" value="RASTRNSFRMNG"/>
</dbReference>
<dbReference type="InterPro" id="IPR027417">
    <property type="entry name" value="P-loop_NTPase"/>
</dbReference>
<dbReference type="InterPro" id="IPR005225">
    <property type="entry name" value="Small_GTP-bd"/>
</dbReference>
<dbReference type="GO" id="GO:0003924">
    <property type="term" value="F:GTPase activity"/>
    <property type="evidence" value="ECO:0007669"/>
    <property type="project" value="InterPro"/>
</dbReference>
<organism evidence="3 4">
    <name type="scientific">Mizuhopecten yessoensis</name>
    <name type="common">Japanese scallop</name>
    <name type="synonym">Patinopecten yessoensis</name>
    <dbReference type="NCBI Taxonomy" id="6573"/>
    <lineage>
        <taxon>Eukaryota</taxon>
        <taxon>Metazoa</taxon>
        <taxon>Spiralia</taxon>
        <taxon>Lophotrochozoa</taxon>
        <taxon>Mollusca</taxon>
        <taxon>Bivalvia</taxon>
        <taxon>Autobranchia</taxon>
        <taxon>Pteriomorphia</taxon>
        <taxon>Pectinida</taxon>
        <taxon>Pectinoidea</taxon>
        <taxon>Pectinidae</taxon>
        <taxon>Mizuhopecten</taxon>
    </lineage>
</organism>
<dbReference type="GO" id="GO:0005525">
    <property type="term" value="F:GTP binding"/>
    <property type="evidence" value="ECO:0007669"/>
    <property type="project" value="UniProtKB-KW"/>
</dbReference>
<comment type="caution">
    <text evidence="3">The sequence shown here is derived from an EMBL/GenBank/DDBJ whole genome shotgun (WGS) entry which is preliminary data.</text>
</comment>
<protein>
    <submittedName>
        <fullName evidence="3">Ras-related protein ORAB-1</fullName>
    </submittedName>
</protein>
<dbReference type="Pfam" id="PF00071">
    <property type="entry name" value="Ras"/>
    <property type="match status" value="1"/>
</dbReference>
<dbReference type="SUPFAM" id="SSF52540">
    <property type="entry name" value="P-loop containing nucleoside triphosphate hydrolases"/>
    <property type="match status" value="1"/>
</dbReference>
<dbReference type="NCBIfam" id="TIGR00231">
    <property type="entry name" value="small_GTP"/>
    <property type="match status" value="1"/>
</dbReference>
<dbReference type="Gene3D" id="3.40.50.300">
    <property type="entry name" value="P-loop containing nucleotide triphosphate hydrolases"/>
    <property type="match status" value="1"/>
</dbReference>